<evidence type="ECO:0000256" key="4">
    <source>
        <dbReference type="ARBA" id="ARBA00022723"/>
    </source>
</evidence>
<dbReference type="Pfam" id="PF17900">
    <property type="entry name" value="Peptidase_M1_N"/>
    <property type="match status" value="1"/>
</dbReference>
<dbReference type="InterPro" id="IPR050344">
    <property type="entry name" value="Peptidase_M1_aminopeptidases"/>
</dbReference>
<dbReference type="InterPro" id="IPR014782">
    <property type="entry name" value="Peptidase_M1_dom"/>
</dbReference>
<evidence type="ECO:0000256" key="7">
    <source>
        <dbReference type="ARBA" id="ARBA00023049"/>
    </source>
</evidence>
<dbReference type="Gene3D" id="2.60.40.1730">
    <property type="entry name" value="tricorn interacting facor f3 domain"/>
    <property type="match status" value="1"/>
</dbReference>
<dbReference type="InterPro" id="IPR027268">
    <property type="entry name" value="Peptidase_M4/M1_CTD_sf"/>
</dbReference>
<evidence type="ECO:0000259" key="12">
    <source>
        <dbReference type="Pfam" id="PF01433"/>
    </source>
</evidence>
<keyword evidence="3" id="KW-0645">Protease</keyword>
<feature type="domain" description="Aminopeptidase N-like N-terminal" evidence="14">
    <location>
        <begin position="122"/>
        <end position="331"/>
    </location>
</feature>
<keyword evidence="2 15" id="KW-0031">Aminopeptidase</keyword>
<dbReference type="FunFam" id="1.10.390.10:FF:000013">
    <property type="entry name" value="Aminopeptidase N"/>
    <property type="match status" value="1"/>
</dbReference>
<comment type="cofactor">
    <cofactor evidence="9">
        <name>Zn(2+)</name>
        <dbReference type="ChEBI" id="CHEBI:29105"/>
    </cofactor>
    <text evidence="9">Binds 1 zinc ion per subunit.</text>
</comment>
<protein>
    <submittedName>
        <fullName evidence="15">Aminopeptidase N</fullName>
    </submittedName>
</protein>
<dbReference type="Pfam" id="PF01433">
    <property type="entry name" value="Peptidase_M1"/>
    <property type="match status" value="1"/>
</dbReference>
<sequence>MGNNPKVFYDRETEVVRTANRNAMEAASNGDNGCVWRGRYLPLIILTILFAGVLAALIGISVLLAQTKDKLETCNLNTVPTTPATVVTTESSVAPTTPPLLTGSLRLPRVAINGTWTNLVDPISYELFLKIHVPYDDEDTISDPFTTKGNWVAIRLKTQENGLRRLTLHARHEVPANSRSGHLKRFLRENVTVSKVAGGDVIVVDSLEYLTNEQVVVNLVEGLVADQEYVLKIEFDGVIAQDSQGLYRSQYMRGGKLRNLITSQLHAYKARRVFPCFDEPGYRSTFRTTLQYPRLFSLTRTNGDAESSVSSSDNLWTTTTYRTSPRMPVYLNAFLVSTDDFKMHSPEVTANDYLPSGADEITFPVNVFGNSELIEGSNGRKDGLFAAEHGRNVIETLTTRFEQPYGLTKLDQVGVPDFVHNAMENWGLVLYREASLMYQPKVSTADQKRAVASLVGHELSHMIFGNLLTCEWWSDSWLNEGFARFMEFEMLVWTKSSWNVRPMFNYWVVRDALAQDAHSATHALSDSSVQTPAEIDGMFDTITYAKGASILHMIKGIMGETPFFNALKAYVQKYKGQSVRPEHFLSELDTVEAAAADVKKLSDHLKGWIEQKGYPVVKITRNYDFNAAAEDISFTQSRFLLPVWNGSSTSVHSATEKWDIPLTLTNGAIIKDPAEWADVHVATNTPCWVTSAAGATEKLSAACLAILSERPQVPGNDTMGSNYIVANVQQYGFYRVNYDLTNWIRIIRAPVPSGTTVNILNDVATRGQLFDDSFNLARADLMEGVEQYDVPLRLVNRYLPGEVAYGPLASATDNIRFIDQMLRGSPNYRRFALYMQTLAAALYNARPDIWSTDWVDTTTAETAGTESSYGELMFNNLIIETACFYEVPECLAEAERRLGVWVGRGPSAAFAPDERLSTENLIQTKSLVLCYGLRDGKPAYWQFMKELLVLPGTITSSKLILLRGMACSRDESHLQELLMMATDTTIVRSQDVNAVFGYLTKFHQSHILTWDFIQREWSSGKLTNRANLVTTFGGGLTNQWRLEQLKVLFEIAKDGKKDRYSGGWRLY</sequence>
<feature type="binding site" evidence="9">
    <location>
        <position position="480"/>
    </location>
    <ligand>
        <name>Zn(2+)</name>
        <dbReference type="ChEBI" id="CHEBI:29105"/>
        <note>catalytic</note>
    </ligand>
</feature>
<feature type="transmembrane region" description="Helical" evidence="11">
    <location>
        <begin position="40"/>
        <end position="65"/>
    </location>
</feature>
<keyword evidence="11" id="KW-0812">Transmembrane</keyword>
<evidence type="ECO:0000313" key="15">
    <source>
        <dbReference type="EMBL" id="OWA54223.1"/>
    </source>
</evidence>
<dbReference type="GO" id="GO:0005737">
    <property type="term" value="C:cytoplasm"/>
    <property type="evidence" value="ECO:0007669"/>
    <property type="project" value="TreeGrafter"/>
</dbReference>
<keyword evidence="11" id="KW-0472">Membrane</keyword>
<comment type="similarity">
    <text evidence="1">Belongs to the peptidase M1 family.</text>
</comment>
<evidence type="ECO:0000256" key="8">
    <source>
        <dbReference type="PIRSR" id="PIRSR634016-1"/>
    </source>
</evidence>
<dbReference type="GO" id="GO:0006508">
    <property type="term" value="P:proteolysis"/>
    <property type="evidence" value="ECO:0007669"/>
    <property type="project" value="UniProtKB-KW"/>
</dbReference>
<dbReference type="Pfam" id="PF11838">
    <property type="entry name" value="ERAP1_C"/>
    <property type="match status" value="1"/>
</dbReference>
<dbReference type="InterPro" id="IPR042097">
    <property type="entry name" value="Aminopeptidase_N-like_N_sf"/>
</dbReference>
<evidence type="ECO:0000259" key="14">
    <source>
        <dbReference type="Pfam" id="PF17900"/>
    </source>
</evidence>
<feature type="binding site" evidence="9">
    <location>
        <position position="457"/>
    </location>
    <ligand>
        <name>Zn(2+)</name>
        <dbReference type="ChEBI" id="CHEBI:29105"/>
        <note>catalytic</note>
    </ligand>
</feature>
<dbReference type="PRINTS" id="PR00756">
    <property type="entry name" value="ALADIPTASE"/>
</dbReference>
<comment type="caution">
    <text evidence="15">The sequence shown here is derived from an EMBL/GenBank/DDBJ whole genome shotgun (WGS) entry which is preliminary data.</text>
</comment>
<keyword evidence="4 9" id="KW-0479">Metal-binding</keyword>
<dbReference type="Gene3D" id="1.10.390.10">
    <property type="entry name" value="Neutral Protease Domain 2"/>
    <property type="match status" value="1"/>
</dbReference>
<feature type="binding site" evidence="9">
    <location>
        <position position="461"/>
    </location>
    <ligand>
        <name>Zn(2+)</name>
        <dbReference type="ChEBI" id="CHEBI:29105"/>
        <note>catalytic</note>
    </ligand>
</feature>
<dbReference type="AlphaFoldDB" id="A0A9X6NJL6"/>
<reference evidence="16" key="1">
    <citation type="submission" date="2017-01" db="EMBL/GenBank/DDBJ databases">
        <title>Comparative genomics of anhydrobiosis in the tardigrade Hypsibius dujardini.</title>
        <authorList>
            <person name="Yoshida Y."/>
            <person name="Koutsovoulos G."/>
            <person name="Laetsch D."/>
            <person name="Stevens L."/>
            <person name="Kumar S."/>
            <person name="Horikawa D."/>
            <person name="Ishino K."/>
            <person name="Komine S."/>
            <person name="Tomita M."/>
            <person name="Blaxter M."/>
            <person name="Arakawa K."/>
        </authorList>
    </citation>
    <scope>NUCLEOTIDE SEQUENCE [LARGE SCALE GENOMIC DNA]</scope>
    <source>
        <strain evidence="16">Z151</strain>
    </source>
</reference>
<evidence type="ECO:0000313" key="16">
    <source>
        <dbReference type="Proteomes" id="UP000192578"/>
    </source>
</evidence>
<dbReference type="GO" id="GO:0008270">
    <property type="term" value="F:zinc ion binding"/>
    <property type="evidence" value="ECO:0007669"/>
    <property type="project" value="InterPro"/>
</dbReference>
<dbReference type="GO" id="GO:0043171">
    <property type="term" value="P:peptide catabolic process"/>
    <property type="evidence" value="ECO:0007669"/>
    <property type="project" value="TreeGrafter"/>
</dbReference>
<keyword evidence="16" id="KW-1185">Reference proteome</keyword>
<dbReference type="InterPro" id="IPR045357">
    <property type="entry name" value="Aminopeptidase_N-like_N"/>
</dbReference>
<keyword evidence="6 9" id="KW-0862">Zinc</keyword>
<dbReference type="InterPro" id="IPR001930">
    <property type="entry name" value="Peptidase_M1"/>
</dbReference>
<dbReference type="EMBL" id="MTYJ01000382">
    <property type="protein sequence ID" value="OWA54223.1"/>
    <property type="molecule type" value="Genomic_DNA"/>
</dbReference>
<evidence type="ECO:0000256" key="3">
    <source>
        <dbReference type="ARBA" id="ARBA00022670"/>
    </source>
</evidence>
<dbReference type="Gene3D" id="2.60.40.1910">
    <property type="match status" value="1"/>
</dbReference>
<dbReference type="GO" id="GO:0016020">
    <property type="term" value="C:membrane"/>
    <property type="evidence" value="ECO:0007669"/>
    <property type="project" value="TreeGrafter"/>
</dbReference>
<keyword evidence="11" id="KW-1133">Transmembrane helix</keyword>
<dbReference type="PANTHER" id="PTHR11533">
    <property type="entry name" value="PROTEASE M1 ZINC METALLOPROTEASE"/>
    <property type="match status" value="1"/>
</dbReference>
<gene>
    <name evidence="15" type="ORF">BV898_18634</name>
</gene>
<evidence type="ECO:0000256" key="2">
    <source>
        <dbReference type="ARBA" id="ARBA00022438"/>
    </source>
</evidence>
<dbReference type="GO" id="GO:0070006">
    <property type="term" value="F:metalloaminopeptidase activity"/>
    <property type="evidence" value="ECO:0007669"/>
    <property type="project" value="TreeGrafter"/>
</dbReference>
<dbReference type="OrthoDB" id="10031169at2759"/>
<feature type="domain" description="ERAP1-like C-terminal" evidence="13">
    <location>
        <begin position="724"/>
        <end position="1049"/>
    </location>
</feature>
<keyword evidence="7" id="KW-0482">Metalloprotease</keyword>
<dbReference type="SUPFAM" id="SSF63737">
    <property type="entry name" value="Leukotriene A4 hydrolase N-terminal domain"/>
    <property type="match status" value="1"/>
</dbReference>
<evidence type="ECO:0000256" key="11">
    <source>
        <dbReference type="SAM" id="Phobius"/>
    </source>
</evidence>
<name>A0A9X6NJL6_HYPEX</name>
<evidence type="ECO:0000259" key="13">
    <source>
        <dbReference type="Pfam" id="PF11838"/>
    </source>
</evidence>
<feature type="active site" description="Proton acceptor" evidence="8">
    <location>
        <position position="458"/>
    </location>
</feature>
<evidence type="ECO:0000256" key="6">
    <source>
        <dbReference type="ARBA" id="ARBA00022833"/>
    </source>
</evidence>
<evidence type="ECO:0000256" key="9">
    <source>
        <dbReference type="PIRSR" id="PIRSR634016-3"/>
    </source>
</evidence>
<dbReference type="Gene3D" id="1.25.50.20">
    <property type="match status" value="1"/>
</dbReference>
<dbReference type="GO" id="GO:0042277">
    <property type="term" value="F:peptide binding"/>
    <property type="evidence" value="ECO:0007669"/>
    <property type="project" value="TreeGrafter"/>
</dbReference>
<evidence type="ECO:0000256" key="5">
    <source>
        <dbReference type="ARBA" id="ARBA00022801"/>
    </source>
</evidence>
<evidence type="ECO:0000256" key="1">
    <source>
        <dbReference type="ARBA" id="ARBA00010136"/>
    </source>
</evidence>
<dbReference type="Proteomes" id="UP000192578">
    <property type="component" value="Unassembled WGS sequence"/>
</dbReference>
<keyword evidence="5" id="KW-0378">Hydrolase</keyword>
<dbReference type="GO" id="GO:0005615">
    <property type="term" value="C:extracellular space"/>
    <property type="evidence" value="ECO:0007669"/>
    <property type="project" value="TreeGrafter"/>
</dbReference>
<dbReference type="SUPFAM" id="SSF55486">
    <property type="entry name" value="Metalloproteases ('zincins'), catalytic domain"/>
    <property type="match status" value="1"/>
</dbReference>
<dbReference type="InterPro" id="IPR024571">
    <property type="entry name" value="ERAP1-like_C_dom"/>
</dbReference>
<feature type="domain" description="Peptidase M1 membrane alanine aminopeptidase" evidence="12">
    <location>
        <begin position="385"/>
        <end position="602"/>
    </location>
</feature>
<proteinExistence type="inferred from homology"/>
<accession>A0A9X6NJL6</accession>
<feature type="site" description="Transition state stabilizer" evidence="10">
    <location>
        <position position="544"/>
    </location>
</feature>
<evidence type="ECO:0000256" key="10">
    <source>
        <dbReference type="PIRSR" id="PIRSR634016-4"/>
    </source>
</evidence>
<dbReference type="InterPro" id="IPR034016">
    <property type="entry name" value="M1_APN-typ"/>
</dbReference>
<organism evidence="15 16">
    <name type="scientific">Hypsibius exemplaris</name>
    <name type="common">Freshwater tardigrade</name>
    <dbReference type="NCBI Taxonomy" id="2072580"/>
    <lineage>
        <taxon>Eukaryota</taxon>
        <taxon>Metazoa</taxon>
        <taxon>Ecdysozoa</taxon>
        <taxon>Tardigrada</taxon>
        <taxon>Eutardigrada</taxon>
        <taxon>Parachela</taxon>
        <taxon>Hypsibioidea</taxon>
        <taxon>Hypsibiidae</taxon>
        <taxon>Hypsibius</taxon>
    </lineage>
</organism>
<dbReference type="PANTHER" id="PTHR11533:SF21">
    <property type="entry name" value="AMINOPEPTIDASE"/>
    <property type="match status" value="1"/>
</dbReference>
<dbReference type="CDD" id="cd09601">
    <property type="entry name" value="M1_APN-Q_like"/>
    <property type="match status" value="1"/>
</dbReference>